<dbReference type="AlphaFoldDB" id="A0A9D2YWY0"/>
<feature type="coiled-coil region" evidence="1">
    <location>
        <begin position="37"/>
        <end position="226"/>
    </location>
</feature>
<dbReference type="GO" id="GO:0034993">
    <property type="term" value="C:meiotic nuclear membrane microtubule tethering complex"/>
    <property type="evidence" value="ECO:0007669"/>
    <property type="project" value="InterPro"/>
</dbReference>
<keyword evidence="1" id="KW-0175">Coiled coil</keyword>
<gene>
    <name evidence="2" type="ORF">G4P62_000386</name>
</gene>
<dbReference type="GO" id="GO:0090619">
    <property type="term" value="C:meiotic spindle pole"/>
    <property type="evidence" value="ECO:0007669"/>
    <property type="project" value="TreeGrafter"/>
</dbReference>
<dbReference type="KEGG" id="nfu:107377296"/>
<dbReference type="GO" id="GO:0000800">
    <property type="term" value="C:lateral element"/>
    <property type="evidence" value="ECO:0007669"/>
    <property type="project" value="TreeGrafter"/>
</dbReference>
<dbReference type="GO" id="GO:0007015">
    <property type="term" value="P:actin filament organization"/>
    <property type="evidence" value="ECO:0007669"/>
    <property type="project" value="TreeGrafter"/>
</dbReference>
<dbReference type="GO" id="GO:0051653">
    <property type="term" value="P:spindle localization"/>
    <property type="evidence" value="ECO:0007669"/>
    <property type="project" value="TreeGrafter"/>
</dbReference>
<dbReference type="InterPro" id="IPR028170">
    <property type="entry name" value="KASH5"/>
</dbReference>
<sequence length="366" mass="41906">MKHQCLLEFFCIHMNFIPTWRKGYTSRMSSTEETISVKELQERIAELDYNQNQLRELNDEMRSWLDVADDDIASLRSENTTLRKQVKELEKVIFEAQQVEAEPCEFLTARDLAEKRFSVKEIQDLERKSNTTKEENKMLTVLVRNLEEEREEDKMTLSNLRASFQSMQMEMEETQLAVQHRDEVIQQKDLQIKHLEETMEEYTDIIKDLRTTKQELSKQLEDRLDEASFPVLAEVMGEDEGLVSSHLSLAEEIQLLVSSAEMNPSRSSFTDLTLVASDEEEKNGVLLDSPKADLSTEREEGLADASKTNIHGSSLFKLCIFTLSFLVSAVLGCVAGNLFSSNILQSGSQLMLEPYISVQYNALPPV</sequence>
<dbReference type="GO" id="GO:0051225">
    <property type="term" value="P:spindle assembly"/>
    <property type="evidence" value="ECO:0007669"/>
    <property type="project" value="TreeGrafter"/>
</dbReference>
<reference evidence="2" key="1">
    <citation type="submission" date="2020-03" db="EMBL/GenBank/DDBJ databases">
        <title>Intra-Species Differences in Population Size shape Life History and Genome Evolution.</title>
        <authorList>
            <person name="Willemsen D."/>
            <person name="Cui R."/>
            <person name="Valenzano D.R."/>
        </authorList>
    </citation>
    <scope>NUCLEOTIDE SEQUENCE</scope>
    <source>
        <strain evidence="2">GRZ</strain>
        <tissue evidence="2">Whole</tissue>
    </source>
</reference>
<dbReference type="GO" id="GO:0090220">
    <property type="term" value="P:chromosome localization to nuclear envelope involved in homologous chromosome segregation"/>
    <property type="evidence" value="ECO:0007669"/>
    <property type="project" value="TreeGrafter"/>
</dbReference>
<dbReference type="Proteomes" id="UP000822369">
    <property type="component" value="Chromosome 2"/>
</dbReference>
<comment type="caution">
    <text evidence="2">The sequence shown here is derived from an EMBL/GenBank/DDBJ whole genome shotgun (WGS) entry which is preliminary data.</text>
</comment>
<dbReference type="GO" id="GO:0000781">
    <property type="term" value="C:chromosome, telomeric region"/>
    <property type="evidence" value="ECO:0007669"/>
    <property type="project" value="TreeGrafter"/>
</dbReference>
<dbReference type="EMBL" id="JAAVVJ010000002">
    <property type="protein sequence ID" value="KAF7228305.1"/>
    <property type="molecule type" value="Genomic_DNA"/>
</dbReference>
<dbReference type="PANTHER" id="PTHR47300">
    <property type="entry name" value="PROTEIN KASH5"/>
    <property type="match status" value="1"/>
</dbReference>
<dbReference type="OrthoDB" id="8919415at2759"/>
<dbReference type="PANTHER" id="PTHR47300:SF1">
    <property type="entry name" value="PROTEIN KASH5"/>
    <property type="match status" value="1"/>
</dbReference>
<dbReference type="GO" id="GO:0034397">
    <property type="term" value="P:telomere localization"/>
    <property type="evidence" value="ECO:0007669"/>
    <property type="project" value="InterPro"/>
</dbReference>
<dbReference type="GO" id="GO:0070840">
    <property type="term" value="F:dynein complex binding"/>
    <property type="evidence" value="ECO:0007669"/>
    <property type="project" value="TreeGrafter"/>
</dbReference>
<protein>
    <submittedName>
        <fullName evidence="2">Transcript variant X1</fullName>
    </submittedName>
</protein>
<dbReference type="GO" id="GO:0007129">
    <property type="term" value="P:homologous chromosome pairing at meiosis"/>
    <property type="evidence" value="ECO:0007669"/>
    <property type="project" value="TreeGrafter"/>
</dbReference>
<evidence type="ECO:0000313" key="2">
    <source>
        <dbReference type="EMBL" id="KAF7228305.1"/>
    </source>
</evidence>
<evidence type="ECO:0000256" key="1">
    <source>
        <dbReference type="SAM" id="Coils"/>
    </source>
</evidence>
<accession>A0A9D2YWY0</accession>
<evidence type="ECO:0000313" key="3">
    <source>
        <dbReference type="Proteomes" id="UP000822369"/>
    </source>
</evidence>
<dbReference type="GO" id="GO:0005640">
    <property type="term" value="C:nuclear outer membrane"/>
    <property type="evidence" value="ECO:0007669"/>
    <property type="project" value="TreeGrafter"/>
</dbReference>
<dbReference type="OMA" id="NDCHYDH"/>
<name>A0A9D2YWY0_NOTFU</name>
<organism evidence="2 3">
    <name type="scientific">Nothobranchius furzeri</name>
    <name type="common">Turquoise killifish</name>
    <dbReference type="NCBI Taxonomy" id="105023"/>
    <lineage>
        <taxon>Eukaryota</taxon>
        <taxon>Metazoa</taxon>
        <taxon>Chordata</taxon>
        <taxon>Craniata</taxon>
        <taxon>Vertebrata</taxon>
        <taxon>Euteleostomi</taxon>
        <taxon>Actinopterygii</taxon>
        <taxon>Neopterygii</taxon>
        <taxon>Teleostei</taxon>
        <taxon>Neoteleostei</taxon>
        <taxon>Acanthomorphata</taxon>
        <taxon>Ovalentaria</taxon>
        <taxon>Atherinomorphae</taxon>
        <taxon>Cyprinodontiformes</taxon>
        <taxon>Nothobranchiidae</taxon>
        <taxon>Nothobranchius</taxon>
    </lineage>
</organism>
<proteinExistence type="predicted"/>